<dbReference type="EMBL" id="JAWZYT010000049">
    <property type="protein sequence ID" value="KAK4328932.1"/>
    <property type="molecule type" value="Genomic_DNA"/>
</dbReference>
<evidence type="ECO:0000313" key="1">
    <source>
        <dbReference type="EMBL" id="KAK4328932.1"/>
    </source>
</evidence>
<comment type="caution">
    <text evidence="1">The sequence shown here is derived from an EMBL/GenBank/DDBJ whole genome shotgun (WGS) entry which is preliminary data.</text>
</comment>
<gene>
    <name evidence="1" type="ORF">Pmani_000682</name>
</gene>
<reference evidence="1" key="1">
    <citation type="submission" date="2023-11" db="EMBL/GenBank/DDBJ databases">
        <title>Genome assemblies of two species of porcelain crab, Petrolisthes cinctipes and Petrolisthes manimaculis (Anomura: Porcellanidae).</title>
        <authorList>
            <person name="Angst P."/>
        </authorList>
    </citation>
    <scope>NUCLEOTIDE SEQUENCE</scope>
    <source>
        <strain evidence="1">PB745_02</strain>
        <tissue evidence="1">Gill</tissue>
    </source>
</reference>
<proteinExistence type="predicted"/>
<dbReference type="AlphaFoldDB" id="A0AAE1QPL7"/>
<protein>
    <submittedName>
        <fullName evidence="1">Uncharacterized protein</fullName>
    </submittedName>
</protein>
<keyword evidence="2" id="KW-1185">Reference proteome</keyword>
<sequence>MFTPLPAKMGAAQRLFWWAAPPPPTPSICKHTPSLACISHRQSPMQRPTRLTSTLPLIHPSPYTPLLNLIFFPSNTIHHLSSTPLSPPSTSKQSSFT</sequence>
<accession>A0AAE1QPL7</accession>
<evidence type="ECO:0000313" key="2">
    <source>
        <dbReference type="Proteomes" id="UP001292094"/>
    </source>
</evidence>
<organism evidence="1 2">
    <name type="scientific">Petrolisthes manimaculis</name>
    <dbReference type="NCBI Taxonomy" id="1843537"/>
    <lineage>
        <taxon>Eukaryota</taxon>
        <taxon>Metazoa</taxon>
        <taxon>Ecdysozoa</taxon>
        <taxon>Arthropoda</taxon>
        <taxon>Crustacea</taxon>
        <taxon>Multicrustacea</taxon>
        <taxon>Malacostraca</taxon>
        <taxon>Eumalacostraca</taxon>
        <taxon>Eucarida</taxon>
        <taxon>Decapoda</taxon>
        <taxon>Pleocyemata</taxon>
        <taxon>Anomura</taxon>
        <taxon>Galatheoidea</taxon>
        <taxon>Porcellanidae</taxon>
        <taxon>Petrolisthes</taxon>
    </lineage>
</organism>
<name>A0AAE1QPL7_9EUCA</name>
<dbReference type="Proteomes" id="UP001292094">
    <property type="component" value="Unassembled WGS sequence"/>
</dbReference>